<dbReference type="EMBL" id="CP073355">
    <property type="protein sequence ID" value="URA10042.1"/>
    <property type="molecule type" value="Genomic_DNA"/>
</dbReference>
<dbReference type="RefSeq" id="WP_271435173.1">
    <property type="nucleotide sequence ID" value="NZ_CP073355.1"/>
</dbReference>
<dbReference type="KEGG" id="taqu:KDW03_11250"/>
<dbReference type="AlphaFoldDB" id="A0AAX3BCN3"/>
<sequence>MSWRLWHIFLVLLIGSSFAYSKNTPFKHLGLGFFFGEPTGISLGYYASDAHVINGILGWSFGKNSALLLTADYTYRGNLGISAGQLFLYAGLGVHMKFSSDIDLGVRIPLGLSYFTPQIPLEIFFELCPGMKLIPATDPFLDGGLGIRWRF</sequence>
<name>A0AAX3BCN3_9SPIR</name>
<dbReference type="Proteomes" id="UP001056539">
    <property type="component" value="Chromosome"/>
</dbReference>
<evidence type="ECO:0000313" key="2">
    <source>
        <dbReference type="Proteomes" id="UP001056539"/>
    </source>
</evidence>
<accession>A0AAX3BCN3</accession>
<organism evidence="1 2">
    <name type="scientific">Thermospira aquatica</name>
    <dbReference type="NCBI Taxonomy" id="2828656"/>
    <lineage>
        <taxon>Bacteria</taxon>
        <taxon>Pseudomonadati</taxon>
        <taxon>Spirochaetota</taxon>
        <taxon>Spirochaetia</taxon>
        <taxon>Brevinematales</taxon>
        <taxon>Thermospiraceae</taxon>
        <taxon>Thermospira</taxon>
    </lineage>
</organism>
<protein>
    <recommendedName>
        <fullName evidence="3">DUF3996 domain-containing protein</fullName>
    </recommendedName>
</protein>
<keyword evidence="2" id="KW-1185">Reference proteome</keyword>
<reference evidence="1" key="2">
    <citation type="submission" date="2022-06" db="EMBL/GenBank/DDBJ databases">
        <title>Thermospira aquatica gen. nov., sp. nov.</title>
        <authorList>
            <person name="Ben Ali Gam Z."/>
            <person name="Labat M."/>
        </authorList>
    </citation>
    <scope>NUCLEOTIDE SEQUENCE</scope>
    <source>
        <strain evidence="1">F1F22</strain>
    </source>
</reference>
<gene>
    <name evidence="1" type="ORF">KDW03_11250</name>
</gene>
<reference evidence="1" key="1">
    <citation type="submission" date="2021-04" db="EMBL/GenBank/DDBJ databases">
        <authorList>
            <person name="Postec A."/>
        </authorList>
    </citation>
    <scope>NUCLEOTIDE SEQUENCE</scope>
    <source>
        <strain evidence="1">F1F22</strain>
    </source>
</reference>
<proteinExistence type="predicted"/>
<evidence type="ECO:0000313" key="1">
    <source>
        <dbReference type="EMBL" id="URA10042.1"/>
    </source>
</evidence>
<evidence type="ECO:0008006" key="3">
    <source>
        <dbReference type="Google" id="ProtNLM"/>
    </source>
</evidence>